<keyword evidence="3" id="KW-0479">Metal-binding</keyword>
<dbReference type="InterPro" id="IPR017937">
    <property type="entry name" value="Thioredoxin_CS"/>
</dbReference>
<evidence type="ECO:0000256" key="3">
    <source>
        <dbReference type="ARBA" id="ARBA00022723"/>
    </source>
</evidence>
<dbReference type="NCBIfam" id="NF008229">
    <property type="entry name" value="PRK10996.1"/>
    <property type="match status" value="1"/>
</dbReference>
<dbReference type="Pfam" id="PF00085">
    <property type="entry name" value="Thioredoxin"/>
    <property type="match status" value="1"/>
</dbReference>
<dbReference type="InterPro" id="IPR049299">
    <property type="entry name" value="Thio2_N"/>
</dbReference>
<protein>
    <recommendedName>
        <fullName evidence="7">Thioredoxin</fullName>
    </recommendedName>
</protein>
<dbReference type="Gene3D" id="3.40.30.10">
    <property type="entry name" value="Glutaredoxin"/>
    <property type="match status" value="1"/>
</dbReference>
<accession>A0A372DQX9</accession>
<reference evidence="9 10" key="1">
    <citation type="submission" date="2018-08" db="EMBL/GenBank/DDBJ databases">
        <title>Lysobacter weifangensis sp. nov., a new member of the family 'Xanthomonadaceae', isolated from soil in a farmland.</title>
        <authorList>
            <person name="Zhao H."/>
        </authorList>
    </citation>
    <scope>NUCLEOTIDE SEQUENCE [LARGE SCALE GENOMIC DNA]</scope>
    <source>
        <strain evidence="9 10">WF-2</strain>
    </source>
</reference>
<evidence type="ECO:0000256" key="4">
    <source>
        <dbReference type="ARBA" id="ARBA00022982"/>
    </source>
</evidence>
<dbReference type="RefSeq" id="WP_117201674.1">
    <property type="nucleotide sequence ID" value="NZ_JBHTBK010000023.1"/>
</dbReference>
<dbReference type="Pfam" id="PF21352">
    <property type="entry name" value="Zn_ribbon_Thio2"/>
    <property type="match status" value="1"/>
</dbReference>
<dbReference type="OrthoDB" id="9790390at2"/>
<proteinExistence type="inferred from homology"/>
<keyword evidence="2" id="KW-0813">Transport</keyword>
<evidence type="ECO:0000259" key="8">
    <source>
        <dbReference type="PROSITE" id="PS51352"/>
    </source>
</evidence>
<dbReference type="GO" id="GO:0015035">
    <property type="term" value="F:protein-disulfide reductase activity"/>
    <property type="evidence" value="ECO:0007669"/>
    <property type="project" value="UniProtKB-UniRule"/>
</dbReference>
<evidence type="ECO:0000256" key="7">
    <source>
        <dbReference type="NCBIfam" id="TIGR01068"/>
    </source>
</evidence>
<comment type="caution">
    <text evidence="9">The sequence shown here is derived from an EMBL/GenBank/DDBJ whole genome shotgun (WGS) entry which is preliminary data.</text>
</comment>
<evidence type="ECO:0000313" key="9">
    <source>
        <dbReference type="EMBL" id="RFP61998.1"/>
    </source>
</evidence>
<dbReference type="GO" id="GO:0046872">
    <property type="term" value="F:metal ion binding"/>
    <property type="evidence" value="ECO:0007669"/>
    <property type="project" value="UniProtKB-KW"/>
</dbReference>
<feature type="domain" description="Thioredoxin" evidence="8">
    <location>
        <begin position="20"/>
        <end position="144"/>
    </location>
</feature>
<dbReference type="SUPFAM" id="SSF52833">
    <property type="entry name" value="Thioredoxin-like"/>
    <property type="match status" value="1"/>
</dbReference>
<dbReference type="PANTHER" id="PTHR45663:SF11">
    <property type="entry name" value="GEO12009P1"/>
    <property type="match status" value="1"/>
</dbReference>
<dbReference type="GO" id="GO:0045454">
    <property type="term" value="P:cell redox homeostasis"/>
    <property type="evidence" value="ECO:0007669"/>
    <property type="project" value="TreeGrafter"/>
</dbReference>
<dbReference type="InterPro" id="IPR005746">
    <property type="entry name" value="Thioredoxin"/>
</dbReference>
<evidence type="ECO:0000256" key="5">
    <source>
        <dbReference type="ARBA" id="ARBA00023157"/>
    </source>
</evidence>
<keyword evidence="6" id="KW-0676">Redox-active center</keyword>
<comment type="similarity">
    <text evidence="1">Belongs to the thioredoxin family.</text>
</comment>
<gene>
    <name evidence="9" type="primary">trxC</name>
    <name evidence="9" type="ORF">D0Y53_02800</name>
</gene>
<dbReference type="EMBL" id="QVPD01000002">
    <property type="protein sequence ID" value="RFP61998.1"/>
    <property type="molecule type" value="Genomic_DNA"/>
</dbReference>
<dbReference type="PRINTS" id="PR00421">
    <property type="entry name" value="THIOREDOXIN"/>
</dbReference>
<dbReference type="FunFam" id="3.40.30.10:FF:000001">
    <property type="entry name" value="Thioredoxin"/>
    <property type="match status" value="1"/>
</dbReference>
<dbReference type="PROSITE" id="PS00194">
    <property type="entry name" value="THIOREDOXIN_1"/>
    <property type="match status" value="1"/>
</dbReference>
<evidence type="ECO:0000256" key="1">
    <source>
        <dbReference type="ARBA" id="ARBA00008987"/>
    </source>
</evidence>
<dbReference type="Proteomes" id="UP000262917">
    <property type="component" value="Unassembled WGS sequence"/>
</dbReference>
<keyword evidence="10" id="KW-1185">Reference proteome</keyword>
<dbReference type="PROSITE" id="PS51352">
    <property type="entry name" value="THIOREDOXIN_2"/>
    <property type="match status" value="1"/>
</dbReference>
<dbReference type="AlphaFoldDB" id="A0A372DQX9"/>
<dbReference type="NCBIfam" id="TIGR01068">
    <property type="entry name" value="thioredoxin"/>
    <property type="match status" value="1"/>
</dbReference>
<organism evidence="9 10">
    <name type="scientific">Cognatiluteimonas weifangensis</name>
    <dbReference type="NCBI Taxonomy" id="2303539"/>
    <lineage>
        <taxon>Bacteria</taxon>
        <taxon>Pseudomonadati</taxon>
        <taxon>Pseudomonadota</taxon>
        <taxon>Gammaproteobacteria</taxon>
        <taxon>Lysobacterales</taxon>
        <taxon>Lysobacteraceae</taxon>
        <taxon>Cognatiluteimonas</taxon>
    </lineage>
</organism>
<sequence length="144" mass="15859">MNAPLLVACPHCHTLNRVPGERLAAAPACGQCHRPLFDAHPVALGVDHFETHCSRSELPLLVDFWAPWCGPCRVMAPQFEAAAAQLEPQVRLAKVDTQSEPTLAQRYGVRSIPTLALFHRGRELARQAGAMAAADIVRWTRQHL</sequence>
<evidence type="ECO:0000313" key="10">
    <source>
        <dbReference type="Proteomes" id="UP000262917"/>
    </source>
</evidence>
<dbReference type="InterPro" id="IPR013766">
    <property type="entry name" value="Thioredoxin_domain"/>
</dbReference>
<keyword evidence="5" id="KW-1015">Disulfide bond</keyword>
<dbReference type="PANTHER" id="PTHR45663">
    <property type="entry name" value="GEO12009P1"/>
    <property type="match status" value="1"/>
</dbReference>
<name>A0A372DQX9_9GAMM</name>
<dbReference type="GO" id="GO:0005829">
    <property type="term" value="C:cytosol"/>
    <property type="evidence" value="ECO:0007669"/>
    <property type="project" value="TreeGrafter"/>
</dbReference>
<evidence type="ECO:0000256" key="6">
    <source>
        <dbReference type="ARBA" id="ARBA00023284"/>
    </source>
</evidence>
<dbReference type="CDD" id="cd02947">
    <property type="entry name" value="TRX_family"/>
    <property type="match status" value="1"/>
</dbReference>
<keyword evidence="4" id="KW-0249">Electron transport</keyword>
<evidence type="ECO:0000256" key="2">
    <source>
        <dbReference type="ARBA" id="ARBA00022448"/>
    </source>
</evidence>
<dbReference type="Gene3D" id="2.30.30.380">
    <property type="entry name" value="Zn-finger domain of Sec23/24"/>
    <property type="match status" value="1"/>
</dbReference>
<dbReference type="InterPro" id="IPR036249">
    <property type="entry name" value="Thioredoxin-like_sf"/>
</dbReference>